<sequence>MEVRCSDVPLLMQEGFHWSTANVIREEGFINDISPDLRHLKLRYLGNPNHPCTTTRYWFLRDLQQPPRWTARLQVHAPNYEILSGIRLENWTIDMVRIALAYDCSGKLIYQFNTSKPRSHFNAIYDDMPLLGWWPWPKENPLATTKAIIFNFIKCRRYRNSR</sequence>
<proteinExistence type="predicted"/>
<accession>A0ACC0CPG5</accession>
<gene>
    <name evidence="1" type="ORF">F4821DRAFT_247700</name>
</gene>
<name>A0ACC0CPG5_9PEZI</name>
<reference evidence="1 2" key="1">
    <citation type="journal article" date="2022" name="New Phytol.">
        <title>Ecological generalism drives hyperdiversity of secondary metabolite gene clusters in xylarialean endophytes.</title>
        <authorList>
            <person name="Franco M.E.E."/>
            <person name="Wisecaver J.H."/>
            <person name="Arnold A.E."/>
            <person name="Ju Y.M."/>
            <person name="Slot J.C."/>
            <person name="Ahrendt S."/>
            <person name="Moore L.P."/>
            <person name="Eastman K.E."/>
            <person name="Scott K."/>
            <person name="Konkel Z."/>
            <person name="Mondo S.J."/>
            <person name="Kuo A."/>
            <person name="Hayes R.D."/>
            <person name="Haridas S."/>
            <person name="Andreopoulos B."/>
            <person name="Riley R."/>
            <person name="LaButti K."/>
            <person name="Pangilinan J."/>
            <person name="Lipzen A."/>
            <person name="Amirebrahimi M."/>
            <person name="Yan J."/>
            <person name="Adam C."/>
            <person name="Keymanesh K."/>
            <person name="Ng V."/>
            <person name="Louie K."/>
            <person name="Northen T."/>
            <person name="Drula E."/>
            <person name="Henrissat B."/>
            <person name="Hsieh H.M."/>
            <person name="Youens-Clark K."/>
            <person name="Lutzoni F."/>
            <person name="Miadlikowska J."/>
            <person name="Eastwood D.C."/>
            <person name="Hamelin R.C."/>
            <person name="Grigoriev I.V."/>
            <person name="U'Ren J.M."/>
        </authorList>
    </citation>
    <scope>NUCLEOTIDE SEQUENCE [LARGE SCALE GENOMIC DNA]</scope>
    <source>
        <strain evidence="1 2">ER1909</strain>
    </source>
</reference>
<keyword evidence="2" id="KW-1185">Reference proteome</keyword>
<dbReference type="EMBL" id="MU394376">
    <property type="protein sequence ID" value="KAI6082208.1"/>
    <property type="molecule type" value="Genomic_DNA"/>
</dbReference>
<comment type="caution">
    <text evidence="1">The sequence shown here is derived from an EMBL/GenBank/DDBJ whole genome shotgun (WGS) entry which is preliminary data.</text>
</comment>
<protein>
    <submittedName>
        <fullName evidence="1">Uncharacterized protein</fullName>
    </submittedName>
</protein>
<evidence type="ECO:0000313" key="2">
    <source>
        <dbReference type="Proteomes" id="UP001497680"/>
    </source>
</evidence>
<organism evidence="1 2">
    <name type="scientific">Hypoxylon rubiginosum</name>
    <dbReference type="NCBI Taxonomy" id="110542"/>
    <lineage>
        <taxon>Eukaryota</taxon>
        <taxon>Fungi</taxon>
        <taxon>Dikarya</taxon>
        <taxon>Ascomycota</taxon>
        <taxon>Pezizomycotina</taxon>
        <taxon>Sordariomycetes</taxon>
        <taxon>Xylariomycetidae</taxon>
        <taxon>Xylariales</taxon>
        <taxon>Hypoxylaceae</taxon>
        <taxon>Hypoxylon</taxon>
    </lineage>
</organism>
<evidence type="ECO:0000313" key="1">
    <source>
        <dbReference type="EMBL" id="KAI6082208.1"/>
    </source>
</evidence>
<dbReference type="Proteomes" id="UP001497680">
    <property type="component" value="Unassembled WGS sequence"/>
</dbReference>